<evidence type="ECO:0000313" key="2">
    <source>
        <dbReference type="EMBL" id="TYR31676.1"/>
    </source>
</evidence>
<dbReference type="Proteomes" id="UP000322362">
    <property type="component" value="Unassembled WGS sequence"/>
</dbReference>
<feature type="region of interest" description="Disordered" evidence="1">
    <location>
        <begin position="27"/>
        <end position="46"/>
    </location>
</feature>
<keyword evidence="3" id="KW-1185">Reference proteome</keyword>
<evidence type="ECO:0000256" key="1">
    <source>
        <dbReference type="SAM" id="MobiDB-lite"/>
    </source>
</evidence>
<organism evidence="2 3">
    <name type="scientific">Sphingobacterium phlebotomi</name>
    <dbReference type="NCBI Taxonomy" id="2605433"/>
    <lineage>
        <taxon>Bacteria</taxon>
        <taxon>Pseudomonadati</taxon>
        <taxon>Bacteroidota</taxon>
        <taxon>Sphingobacteriia</taxon>
        <taxon>Sphingobacteriales</taxon>
        <taxon>Sphingobacteriaceae</taxon>
        <taxon>Sphingobacterium</taxon>
    </lineage>
</organism>
<evidence type="ECO:0000313" key="3">
    <source>
        <dbReference type="Proteomes" id="UP000322362"/>
    </source>
</evidence>
<dbReference type="RefSeq" id="WP_148921165.1">
    <property type="nucleotide sequence ID" value="NZ_VTAV01000024.1"/>
</dbReference>
<proteinExistence type="predicted"/>
<reference evidence="2 3" key="1">
    <citation type="submission" date="2019-08" db="EMBL/GenBank/DDBJ databases">
        <title>Phlebobacter frassis gen. nov. sp. nov., a new member of family Sphingobacteriaceae isolated from sand fly rearing media.</title>
        <authorList>
            <person name="Kakumanu M.L."/>
            <person name="Marayati B.F."/>
            <person name="Wada-Katsumata A."/>
            <person name="Wasserberg G."/>
            <person name="Schal C."/>
            <person name="Apperson C.S."/>
            <person name="Ponnusamy L."/>
        </authorList>
    </citation>
    <scope>NUCLEOTIDE SEQUENCE [LARGE SCALE GENOMIC DNA]</scope>
    <source>
        <strain evidence="2 3">SSI9</strain>
    </source>
</reference>
<sequence length="201" mass="23992">MSNNTYLKQKISEIVQTFTAECDKQHQAITQKKEKERKKEEEKAKRKEDVIKKFDDTILKDLQHLFTEIKPAFSSPYLEILLDTHNQRKRFYIYDQEASPAFAFLALDAKSREDEDTFDDTRYLLFAISVTSGSFDLFVKNESRDFLSQCEDGDEDSTLLQTYPFDDYDFNEIRGHIEKYLTDELLYLRKNFKVRIEEWED</sequence>
<accession>A0A5D4GSE3</accession>
<dbReference type="EMBL" id="VTAV01000024">
    <property type="protein sequence ID" value="TYR31676.1"/>
    <property type="molecule type" value="Genomic_DNA"/>
</dbReference>
<dbReference type="AlphaFoldDB" id="A0A5D4GSE3"/>
<comment type="caution">
    <text evidence="2">The sequence shown here is derived from an EMBL/GenBank/DDBJ whole genome shotgun (WGS) entry which is preliminary data.</text>
</comment>
<name>A0A5D4GSE3_9SPHI</name>
<protein>
    <submittedName>
        <fullName evidence="2">Uncharacterized protein</fullName>
    </submittedName>
</protein>
<gene>
    <name evidence="2" type="ORF">FXV77_20755</name>
</gene>